<keyword evidence="4" id="KW-0694">RNA-binding</keyword>
<dbReference type="Gene3D" id="2.40.50.140">
    <property type="entry name" value="Nucleic acid-binding proteins"/>
    <property type="match status" value="1"/>
</dbReference>
<keyword evidence="2 4" id="KW-0396">Initiation factor</keyword>
<comment type="similarity">
    <text evidence="1 4">Belongs to the IF-1 family.</text>
</comment>
<dbReference type="InterPro" id="IPR006196">
    <property type="entry name" value="RNA-binding_domain_S1_IF1"/>
</dbReference>
<comment type="caution">
    <text evidence="7">The sequence shown here is derived from an EMBL/GenBank/DDBJ whole genome shotgun (WGS) entry which is preliminary data.</text>
</comment>
<comment type="subcellular location">
    <subcellularLocation>
        <location evidence="4">Cytoplasm</location>
    </subcellularLocation>
</comment>
<dbReference type="GO" id="GO:0019843">
    <property type="term" value="F:rRNA binding"/>
    <property type="evidence" value="ECO:0007669"/>
    <property type="project" value="UniProtKB-UniRule"/>
</dbReference>
<dbReference type="NCBIfam" id="TIGR00008">
    <property type="entry name" value="infA"/>
    <property type="match status" value="1"/>
</dbReference>
<dbReference type="AlphaFoldDB" id="A0A1G2FXW3"/>
<dbReference type="GO" id="GO:0043022">
    <property type="term" value="F:ribosome binding"/>
    <property type="evidence" value="ECO:0007669"/>
    <property type="project" value="UniProtKB-UniRule"/>
</dbReference>
<dbReference type="InterPro" id="IPR012340">
    <property type="entry name" value="NA-bd_OB-fold"/>
</dbReference>
<organism evidence="7 8">
    <name type="scientific">Candidatus Ryanbacteria bacterium RIFCSPHIGHO2_01_45_13</name>
    <dbReference type="NCBI Taxonomy" id="1802112"/>
    <lineage>
        <taxon>Bacteria</taxon>
        <taxon>Candidatus Ryaniibacteriota</taxon>
    </lineage>
</organism>
<keyword evidence="3 4" id="KW-0648">Protein biosynthesis</keyword>
<keyword evidence="4" id="KW-0963">Cytoplasm</keyword>
<dbReference type="GO" id="GO:0005829">
    <property type="term" value="C:cytosol"/>
    <property type="evidence" value="ECO:0007669"/>
    <property type="project" value="TreeGrafter"/>
</dbReference>
<name>A0A1G2FXW3_9BACT</name>
<feature type="domain" description="S1-like" evidence="6">
    <location>
        <begin position="12"/>
        <end position="73"/>
    </location>
</feature>
<keyword evidence="4" id="KW-0699">rRNA-binding</keyword>
<dbReference type="SUPFAM" id="SSF50249">
    <property type="entry name" value="Nucleic acid-binding proteins"/>
    <property type="match status" value="1"/>
</dbReference>
<dbReference type="CDD" id="cd04451">
    <property type="entry name" value="S1_IF1"/>
    <property type="match status" value="1"/>
</dbReference>
<dbReference type="InterPro" id="IPR004368">
    <property type="entry name" value="TIF_IF1"/>
</dbReference>
<dbReference type="Proteomes" id="UP000176700">
    <property type="component" value="Unassembled WGS sequence"/>
</dbReference>
<evidence type="ECO:0000259" key="6">
    <source>
        <dbReference type="PROSITE" id="PS50832"/>
    </source>
</evidence>
<dbReference type="PROSITE" id="PS50832">
    <property type="entry name" value="S1_IF1_TYPE"/>
    <property type="match status" value="1"/>
</dbReference>
<sequence length="73" mass="8389">MKTGADGKIFHEGEVIDLLKGALFRVRFDDGREALSHLSGKMRLHHIKVVLGDRVRVEFSPYDETRGRIIERL</sequence>
<evidence type="ECO:0000256" key="1">
    <source>
        <dbReference type="ARBA" id="ARBA00010939"/>
    </source>
</evidence>
<evidence type="ECO:0000256" key="2">
    <source>
        <dbReference type="ARBA" id="ARBA00022540"/>
    </source>
</evidence>
<evidence type="ECO:0000256" key="5">
    <source>
        <dbReference type="NCBIfam" id="TIGR00008"/>
    </source>
</evidence>
<proteinExistence type="inferred from homology"/>
<dbReference type="EMBL" id="MHNI01000012">
    <property type="protein sequence ID" value="OGZ42924.1"/>
    <property type="molecule type" value="Genomic_DNA"/>
</dbReference>
<dbReference type="HAMAP" id="MF_00075">
    <property type="entry name" value="IF_1"/>
    <property type="match status" value="1"/>
</dbReference>
<evidence type="ECO:0000313" key="8">
    <source>
        <dbReference type="Proteomes" id="UP000176700"/>
    </source>
</evidence>
<evidence type="ECO:0000313" key="7">
    <source>
        <dbReference type="EMBL" id="OGZ42924.1"/>
    </source>
</evidence>
<protein>
    <recommendedName>
        <fullName evidence="4 5">Translation initiation factor IF-1</fullName>
    </recommendedName>
</protein>
<comment type="function">
    <text evidence="4">One of the essential components for the initiation of protein synthesis. Stabilizes the binding of IF-2 and IF-3 on the 30S subunit to which N-formylmethionyl-tRNA(fMet) subsequently binds. Helps modulate mRNA selection, yielding the 30S pre-initiation complex (PIC). Upon addition of the 50S ribosomal subunit IF-1, IF-2 and IF-3 are released leaving the mature 70S translation initiation complex.</text>
</comment>
<comment type="subunit">
    <text evidence="4">Component of the 30S ribosomal translation pre-initiation complex which assembles on the 30S ribosome in the order IF-2 and IF-3, IF-1 and N-formylmethionyl-tRNA(fMet); mRNA recruitment can occur at any time during PIC assembly.</text>
</comment>
<gene>
    <name evidence="4" type="primary">infA</name>
    <name evidence="7" type="ORF">A2W41_02300</name>
</gene>
<dbReference type="GO" id="GO:0003743">
    <property type="term" value="F:translation initiation factor activity"/>
    <property type="evidence" value="ECO:0007669"/>
    <property type="project" value="UniProtKB-UniRule"/>
</dbReference>
<reference evidence="7 8" key="1">
    <citation type="journal article" date="2016" name="Nat. Commun.">
        <title>Thousands of microbial genomes shed light on interconnected biogeochemical processes in an aquifer system.</title>
        <authorList>
            <person name="Anantharaman K."/>
            <person name="Brown C.T."/>
            <person name="Hug L.A."/>
            <person name="Sharon I."/>
            <person name="Castelle C.J."/>
            <person name="Probst A.J."/>
            <person name="Thomas B.C."/>
            <person name="Singh A."/>
            <person name="Wilkins M.J."/>
            <person name="Karaoz U."/>
            <person name="Brodie E.L."/>
            <person name="Williams K.H."/>
            <person name="Hubbard S.S."/>
            <person name="Banfield J.F."/>
        </authorList>
    </citation>
    <scope>NUCLEOTIDE SEQUENCE [LARGE SCALE GENOMIC DNA]</scope>
</reference>
<dbReference type="PANTHER" id="PTHR33370:SF1">
    <property type="entry name" value="TRANSLATION INITIATION FACTOR IF-1, CHLOROPLASTIC"/>
    <property type="match status" value="1"/>
</dbReference>
<evidence type="ECO:0000256" key="3">
    <source>
        <dbReference type="ARBA" id="ARBA00022917"/>
    </source>
</evidence>
<dbReference type="PANTHER" id="PTHR33370">
    <property type="entry name" value="TRANSLATION INITIATION FACTOR IF-1, CHLOROPLASTIC"/>
    <property type="match status" value="1"/>
</dbReference>
<accession>A0A1G2FXW3</accession>
<dbReference type="Pfam" id="PF01176">
    <property type="entry name" value="eIF-1a"/>
    <property type="match status" value="1"/>
</dbReference>
<evidence type="ECO:0000256" key="4">
    <source>
        <dbReference type="HAMAP-Rule" id="MF_00075"/>
    </source>
</evidence>